<feature type="chain" id="PRO_5023139443" description="DUF5648 domain-containing protein" evidence="1">
    <location>
        <begin position="22"/>
        <end position="324"/>
    </location>
</feature>
<feature type="domain" description="DUF5648" evidence="2">
    <location>
        <begin position="18"/>
        <end position="119"/>
    </location>
</feature>
<evidence type="ECO:0000259" key="2">
    <source>
        <dbReference type="Pfam" id="PF18885"/>
    </source>
</evidence>
<dbReference type="Proteomes" id="UP000316095">
    <property type="component" value="Unassembled WGS sequence"/>
</dbReference>
<dbReference type="Pfam" id="PF18885">
    <property type="entry name" value="DUF5648"/>
    <property type="match status" value="2"/>
</dbReference>
<dbReference type="RefSeq" id="WP_146504654.1">
    <property type="nucleotide sequence ID" value="NZ_SJPG01000001.1"/>
</dbReference>
<reference evidence="3 4" key="1">
    <citation type="submission" date="2019-02" db="EMBL/GenBank/DDBJ databases">
        <title>Deep-cultivation of Planctomycetes and their phenomic and genomic characterization uncovers novel biology.</title>
        <authorList>
            <person name="Wiegand S."/>
            <person name="Jogler M."/>
            <person name="Boedeker C."/>
            <person name="Pinto D."/>
            <person name="Vollmers J."/>
            <person name="Rivas-Marin E."/>
            <person name="Kohn T."/>
            <person name="Peeters S.H."/>
            <person name="Heuer A."/>
            <person name="Rast P."/>
            <person name="Oberbeckmann S."/>
            <person name="Bunk B."/>
            <person name="Jeske O."/>
            <person name="Meyerdierks A."/>
            <person name="Storesund J.E."/>
            <person name="Kallscheuer N."/>
            <person name="Luecker S."/>
            <person name="Lage O.M."/>
            <person name="Pohl T."/>
            <person name="Merkel B.J."/>
            <person name="Hornburger P."/>
            <person name="Mueller R.-W."/>
            <person name="Bruemmer F."/>
            <person name="Labrenz M."/>
            <person name="Spormann A.M."/>
            <person name="Op Den Camp H."/>
            <person name="Overmann J."/>
            <person name="Amann R."/>
            <person name="Jetten M.S.M."/>
            <person name="Mascher T."/>
            <person name="Medema M.H."/>
            <person name="Devos D.P."/>
            <person name="Kaster A.-K."/>
            <person name="Ovreas L."/>
            <person name="Rohde M."/>
            <person name="Galperin M.Y."/>
            <person name="Jogler C."/>
        </authorList>
    </citation>
    <scope>NUCLEOTIDE SEQUENCE [LARGE SCALE GENOMIC DNA]</scope>
    <source>
        <strain evidence="3 4">Pan54</strain>
    </source>
</reference>
<protein>
    <recommendedName>
        <fullName evidence="2">DUF5648 domain-containing protein</fullName>
    </recommendedName>
</protein>
<keyword evidence="1" id="KW-0732">Signal</keyword>
<dbReference type="InterPro" id="IPR043708">
    <property type="entry name" value="DUF5648"/>
</dbReference>
<keyword evidence="4" id="KW-1185">Reference proteome</keyword>
<evidence type="ECO:0000313" key="4">
    <source>
        <dbReference type="Proteomes" id="UP000316095"/>
    </source>
</evidence>
<organism evidence="3 4">
    <name type="scientific">Rubinisphaera italica</name>
    <dbReference type="NCBI Taxonomy" id="2527969"/>
    <lineage>
        <taxon>Bacteria</taxon>
        <taxon>Pseudomonadati</taxon>
        <taxon>Planctomycetota</taxon>
        <taxon>Planctomycetia</taxon>
        <taxon>Planctomycetales</taxon>
        <taxon>Planctomycetaceae</taxon>
        <taxon>Rubinisphaera</taxon>
    </lineage>
</organism>
<feature type="signal peptide" evidence="1">
    <location>
        <begin position="1"/>
        <end position="21"/>
    </location>
</feature>
<proteinExistence type="predicted"/>
<evidence type="ECO:0000313" key="3">
    <source>
        <dbReference type="EMBL" id="TWT62840.1"/>
    </source>
</evidence>
<dbReference type="AlphaFoldDB" id="A0A5C5XIK4"/>
<name>A0A5C5XIK4_9PLAN</name>
<gene>
    <name evidence="3" type="ORF">Pan54_35860</name>
</gene>
<evidence type="ECO:0000256" key="1">
    <source>
        <dbReference type="SAM" id="SignalP"/>
    </source>
</evidence>
<sequence length="324" mass="36593" precursor="true">MKQFAITALTILLGFSSSVMAGYEYQGIKFYVPANPNEETVRLYRLVRPDRSHIYTIDKKEVIDAIEQEKAQLDTFLAYVYTKPKAGTNRLFRITVPFGKLPHYFYTAFEPEKNEVLKDNNKSLHPMVSYVFPHDFKATGSEFKNVLPVFAFYDKELGNHLYTTSVHERDALIENKGGTPPPSGLLLEKPRKDAGNLSPAEKLAVLETNNSVPLDPKIVDRFDAILKSLNKAFPDQSEFIIAATIFKSFDIVKENTPNISLLNLAENIEYAVPRNQSKKNHCKFADVVAIFTGLIISGQYDDLKSAATDARATIEELIRYAEQQ</sequence>
<accession>A0A5C5XIK4</accession>
<dbReference type="EMBL" id="SJPG01000001">
    <property type="protein sequence ID" value="TWT62840.1"/>
    <property type="molecule type" value="Genomic_DNA"/>
</dbReference>
<comment type="caution">
    <text evidence="3">The sequence shown here is derived from an EMBL/GenBank/DDBJ whole genome shotgun (WGS) entry which is preliminary data.</text>
</comment>
<feature type="domain" description="DUF5648" evidence="2">
    <location>
        <begin position="145"/>
        <end position="174"/>
    </location>
</feature>